<dbReference type="AlphaFoldDB" id="A0A222VMS3"/>
<dbReference type="RefSeq" id="WP_091795160.1">
    <property type="nucleotide sequence ID" value="NZ_CP016353.1"/>
</dbReference>
<dbReference type="EMBL" id="FMZE01000001">
    <property type="protein sequence ID" value="SDC05106.1"/>
    <property type="molecule type" value="Genomic_DNA"/>
</dbReference>
<accession>A0A222VMS3</accession>
<evidence type="ECO:0000313" key="1">
    <source>
        <dbReference type="EMBL" id="SDC05106.1"/>
    </source>
</evidence>
<gene>
    <name evidence="1" type="ORF">SAMN05421630_101231</name>
</gene>
<protein>
    <submittedName>
        <fullName evidence="1">Uncharacterized protein</fullName>
    </submittedName>
</protein>
<keyword evidence="2" id="KW-1185">Reference proteome</keyword>
<dbReference type="Proteomes" id="UP000199494">
    <property type="component" value="Unassembled WGS sequence"/>
</dbReference>
<dbReference type="PROSITE" id="PS51257">
    <property type="entry name" value="PROKAR_LIPOPROTEIN"/>
    <property type="match status" value="1"/>
</dbReference>
<organism evidence="1 2">
    <name type="scientific">Prauserella marina</name>
    <dbReference type="NCBI Taxonomy" id="530584"/>
    <lineage>
        <taxon>Bacteria</taxon>
        <taxon>Bacillati</taxon>
        <taxon>Actinomycetota</taxon>
        <taxon>Actinomycetes</taxon>
        <taxon>Pseudonocardiales</taxon>
        <taxon>Pseudonocardiaceae</taxon>
        <taxon>Prauserella</taxon>
    </lineage>
</organism>
<sequence>MSRLGTQAPAHEAPAPRRRHHAVFAVAALVLGVACVAAAVTGLLGTATAAGAALGVVLGVIALFGARKAIALAGTILCTAGIAVSVGAASGDDPANAAHGQRPGTTAVTVTHPTWNTRYTWDNGLAIEVSAPRECTPSEYAFPAKVERAVQVSITLVNDTGGDLDTTLLSASEAQFGGRNAEQIFDIDGSCGAGPEPATILPGRTFTYEAAYAVGAAPGELQLVFQPGVGAPKAVFLGTA</sequence>
<reference evidence="1 2" key="1">
    <citation type="submission" date="2016-10" db="EMBL/GenBank/DDBJ databases">
        <authorList>
            <person name="de Groot N.N."/>
        </authorList>
    </citation>
    <scope>NUCLEOTIDE SEQUENCE [LARGE SCALE GENOMIC DNA]</scope>
    <source>
        <strain evidence="1 2">CGMCC 4.5506</strain>
    </source>
</reference>
<dbReference type="KEGG" id="pmad:BAY61_09340"/>
<dbReference type="STRING" id="530584.SAMN05421630_101231"/>
<proteinExistence type="predicted"/>
<evidence type="ECO:0000313" key="2">
    <source>
        <dbReference type="Proteomes" id="UP000199494"/>
    </source>
</evidence>
<name>A0A222VMS3_9PSEU</name>
<dbReference type="OrthoDB" id="3675370at2"/>